<name>A0AA86M9E3_9ACTN</name>
<dbReference type="RefSeq" id="WP_323451894.1">
    <property type="nucleotide sequence ID" value="NZ_LC735414.1"/>
</dbReference>
<dbReference type="EMBL" id="LC735414">
    <property type="protein sequence ID" value="BDT39535.1"/>
    <property type="molecule type" value="Genomic_DNA"/>
</dbReference>
<organism evidence="1 2">
    <name type="scientific">Streptomyces yaizuensis</name>
    <dbReference type="NCBI Taxonomy" id="2989713"/>
    <lineage>
        <taxon>Bacteria</taxon>
        <taxon>Bacillati</taxon>
        <taxon>Actinomycetota</taxon>
        <taxon>Actinomycetes</taxon>
        <taxon>Kitasatosporales</taxon>
        <taxon>Streptomycetaceae</taxon>
        <taxon>Streptomyces</taxon>
    </lineage>
</organism>
<gene>
    <name evidence="1" type="ORF">SYYSPA8_37085</name>
</gene>
<dbReference type="GO" id="GO:0016740">
    <property type="term" value="F:transferase activity"/>
    <property type="evidence" value="ECO:0007669"/>
    <property type="project" value="UniProtKB-KW"/>
</dbReference>
<dbReference type="Proteomes" id="UP001291653">
    <property type="component" value="Plasmid pYSPA8-1"/>
</dbReference>
<evidence type="ECO:0000313" key="1">
    <source>
        <dbReference type="EMBL" id="BDT39535.1"/>
    </source>
</evidence>
<keyword evidence="1" id="KW-0808">Transferase</keyword>
<keyword evidence="2" id="KW-1185">Reference proteome</keyword>
<accession>A0AA86M9E3</accession>
<proteinExistence type="predicted"/>
<keyword evidence="1" id="KW-0614">Plasmid</keyword>
<dbReference type="AlphaFoldDB" id="A0AA86M9E3"/>
<evidence type="ECO:0000313" key="2">
    <source>
        <dbReference type="Proteomes" id="UP001291653"/>
    </source>
</evidence>
<sequence length="436" mass="46914">MASTDWLSYGCTEIVNTARARAYAAAYGVEIDCEPCPSLEEALWGTDPDWQGYSTPAGDDAPWFDPAVPESGRFLGIIGIQFQGLANNPVERTVIPRIGDGSFVGALRRTHREINLTLLLVGADECALSWGMAWLAATLRGTACAGSGCTGDELCFFTCCPCADPLPYDEVGQREIRHLLDVGLVGGPDENDRYTVPGTGCTDSAGLCGDPMVSEVSITLAAGRPWFFHTPVPAGGQEWNYITRGTLVRNYDPDADDCPKIPDCLRDPTCAPLPALPTVPVPVDPCYPRGRFNAWRMRFAYSPVEVTEWLELVPVLFVETGAKALRRLSVRFIPNPNNVPCQELGSCNACGHLVIAYLPPNATLTLDGRVSRAWVDCPSPNGSATSSPNLFGRRGGAFSWPALECGGSMCVEVYAGADADDGARVRMELVPRSDLT</sequence>
<reference evidence="1 2" key="1">
    <citation type="submission" date="2022-10" db="EMBL/GenBank/DDBJ databases">
        <title>Draft genome sequence of Streptomyces sp. YSPA8.</title>
        <authorList>
            <person name="Moriuchi R."/>
            <person name="Dohra H."/>
            <person name="Yamamura H."/>
            <person name="Kodani S."/>
        </authorList>
    </citation>
    <scope>NUCLEOTIDE SEQUENCE [LARGE SCALE GENOMIC DNA]</scope>
    <source>
        <strain evidence="1 2">YSPA8</strain>
        <plasmid evidence="1 2">pYSPA8-1</plasmid>
    </source>
</reference>
<protein>
    <submittedName>
        <fullName evidence="1">Sugar transferase</fullName>
    </submittedName>
</protein>
<geneLocation type="plasmid" evidence="1 2">
    <name>pYSPA8-1</name>
</geneLocation>